<dbReference type="Pfam" id="PF07992">
    <property type="entry name" value="Pyr_redox_2"/>
    <property type="match status" value="1"/>
</dbReference>
<evidence type="ECO:0000259" key="7">
    <source>
        <dbReference type="Pfam" id="PF02852"/>
    </source>
</evidence>
<proteinExistence type="inferred from homology"/>
<dbReference type="Pfam" id="PF02852">
    <property type="entry name" value="Pyr_redox_dim"/>
    <property type="match status" value="1"/>
</dbReference>
<accession>A0ABN1E8W3</accession>
<evidence type="ECO:0000256" key="1">
    <source>
        <dbReference type="ARBA" id="ARBA00001974"/>
    </source>
</evidence>
<dbReference type="PRINTS" id="PR00368">
    <property type="entry name" value="FADPNR"/>
</dbReference>
<evidence type="ECO:0000256" key="6">
    <source>
        <dbReference type="ARBA" id="ARBA00023284"/>
    </source>
</evidence>
<comment type="cofactor">
    <cofactor evidence="1">
        <name>FAD</name>
        <dbReference type="ChEBI" id="CHEBI:57692"/>
    </cofactor>
</comment>
<sequence length="465" mass="48894">MAAARRMVVIGGDAAGMSAASRARRLKSRSELEILAFERGQFTSYSACGIPYWVGGVVDGPDELVARTPETHQGRGIDVRTHTEVVEIDPAGQRVLARDVDPHGKGDEHWHGFDDLVIATGARPRRPDMPGIDAPGVHGVQTLEHGRALLETLESTRVERAVVIGAGYIGVEMAEALIQRGCQVTVLERGEQPMSTLDPDMGRLVRDAMSGLGIDTVTGAEVTEVVTGEDGRVRAVATKVSEYPADLVVLGLGVAPETTLAQEAGLPVGPYGGLLTDLAMRVRGYDNIWAGGDCVEVLDLVSGRTRHIPLGTHANKHGQVIGANVGGDYATFPGVVGTAVSKVCDLEIARTGLLEAEAAAVGLKFEAVTIESTSRAGYYPDSRPMTVKMLAERRTGRLLGTQIVGREGAGKRVDIAAVALTAGMTVEQMTALDLGYAPPFSPVWDPVLVAARKAAGTVKTSPSGA</sequence>
<dbReference type="RefSeq" id="WP_086710518.1">
    <property type="nucleotide sequence ID" value="NZ_BAAABZ010000075.1"/>
</dbReference>
<evidence type="ECO:0000259" key="8">
    <source>
        <dbReference type="Pfam" id="PF07992"/>
    </source>
</evidence>
<dbReference type="InterPro" id="IPR036188">
    <property type="entry name" value="FAD/NAD-bd_sf"/>
</dbReference>
<dbReference type="PANTHER" id="PTHR43429:SF1">
    <property type="entry name" value="NAD(P)H SULFUR OXIDOREDUCTASE (COA-DEPENDENT)"/>
    <property type="match status" value="1"/>
</dbReference>
<protein>
    <submittedName>
        <fullName evidence="9">FAD-dependent oxidoreductase</fullName>
    </submittedName>
</protein>
<keyword evidence="3" id="KW-0285">Flavoprotein</keyword>
<keyword evidence="6" id="KW-0676">Redox-active center</keyword>
<organism evidence="9 10">
    <name type="scientific">Streptomyces mordarskii</name>
    <dbReference type="NCBI Taxonomy" id="1226758"/>
    <lineage>
        <taxon>Bacteria</taxon>
        <taxon>Bacillati</taxon>
        <taxon>Actinomycetota</taxon>
        <taxon>Actinomycetes</taxon>
        <taxon>Kitasatosporales</taxon>
        <taxon>Streptomycetaceae</taxon>
        <taxon>Streptomyces</taxon>
    </lineage>
</organism>
<dbReference type="InterPro" id="IPR050260">
    <property type="entry name" value="FAD-bd_OxRdtase"/>
</dbReference>
<dbReference type="SUPFAM" id="SSF51905">
    <property type="entry name" value="FAD/NAD(P)-binding domain"/>
    <property type="match status" value="2"/>
</dbReference>
<feature type="domain" description="Pyridine nucleotide-disulphide oxidoreductase dimerisation" evidence="7">
    <location>
        <begin position="341"/>
        <end position="443"/>
    </location>
</feature>
<comment type="caution">
    <text evidence="9">The sequence shown here is derived from an EMBL/GenBank/DDBJ whole genome shotgun (WGS) entry which is preliminary data.</text>
</comment>
<dbReference type="EMBL" id="BAAABZ010000075">
    <property type="protein sequence ID" value="GAA0561582.1"/>
    <property type="molecule type" value="Genomic_DNA"/>
</dbReference>
<evidence type="ECO:0000313" key="10">
    <source>
        <dbReference type="Proteomes" id="UP001501576"/>
    </source>
</evidence>
<evidence type="ECO:0000256" key="2">
    <source>
        <dbReference type="ARBA" id="ARBA00009130"/>
    </source>
</evidence>
<keyword evidence="5" id="KW-0560">Oxidoreductase</keyword>
<evidence type="ECO:0000256" key="5">
    <source>
        <dbReference type="ARBA" id="ARBA00023002"/>
    </source>
</evidence>
<dbReference type="PANTHER" id="PTHR43429">
    <property type="entry name" value="PYRIDINE NUCLEOTIDE-DISULFIDE OXIDOREDUCTASE DOMAIN-CONTAINING"/>
    <property type="match status" value="1"/>
</dbReference>
<dbReference type="InterPro" id="IPR023753">
    <property type="entry name" value="FAD/NAD-binding_dom"/>
</dbReference>
<comment type="similarity">
    <text evidence="2">Belongs to the class-III pyridine nucleotide-disulfide oxidoreductase family.</text>
</comment>
<reference evidence="9 10" key="1">
    <citation type="journal article" date="2019" name="Int. J. Syst. Evol. Microbiol.">
        <title>The Global Catalogue of Microorganisms (GCM) 10K type strain sequencing project: providing services to taxonomists for standard genome sequencing and annotation.</title>
        <authorList>
            <consortium name="The Broad Institute Genomics Platform"/>
            <consortium name="The Broad Institute Genome Sequencing Center for Infectious Disease"/>
            <person name="Wu L."/>
            <person name="Ma J."/>
        </authorList>
    </citation>
    <scope>NUCLEOTIDE SEQUENCE [LARGE SCALE GENOMIC DNA]</scope>
    <source>
        <strain evidence="9 10">JCM 5052</strain>
    </source>
</reference>
<dbReference type="InterPro" id="IPR004099">
    <property type="entry name" value="Pyr_nucl-diS_OxRdtase_dimer"/>
</dbReference>
<feature type="domain" description="FAD/NAD(P)-binding" evidence="8">
    <location>
        <begin position="6"/>
        <end position="307"/>
    </location>
</feature>
<name>A0ABN1E8W3_9ACTN</name>
<dbReference type="InterPro" id="IPR016156">
    <property type="entry name" value="FAD/NAD-linked_Rdtase_dimer_sf"/>
</dbReference>
<dbReference type="PRINTS" id="PR00411">
    <property type="entry name" value="PNDRDTASEI"/>
</dbReference>
<evidence type="ECO:0000256" key="3">
    <source>
        <dbReference type="ARBA" id="ARBA00022630"/>
    </source>
</evidence>
<evidence type="ECO:0000313" key="9">
    <source>
        <dbReference type="EMBL" id="GAA0561582.1"/>
    </source>
</evidence>
<keyword evidence="10" id="KW-1185">Reference proteome</keyword>
<keyword evidence="4" id="KW-0274">FAD</keyword>
<dbReference type="SUPFAM" id="SSF55424">
    <property type="entry name" value="FAD/NAD-linked reductases, dimerisation (C-terminal) domain"/>
    <property type="match status" value="1"/>
</dbReference>
<dbReference type="Proteomes" id="UP001501576">
    <property type="component" value="Unassembled WGS sequence"/>
</dbReference>
<gene>
    <name evidence="9" type="ORF">GCM10010390_74950</name>
</gene>
<dbReference type="Gene3D" id="3.50.50.60">
    <property type="entry name" value="FAD/NAD(P)-binding domain"/>
    <property type="match status" value="2"/>
</dbReference>
<evidence type="ECO:0000256" key="4">
    <source>
        <dbReference type="ARBA" id="ARBA00022827"/>
    </source>
</evidence>